<feature type="domain" description="DUF2326" evidence="2">
    <location>
        <begin position="433"/>
        <end position="538"/>
    </location>
</feature>
<evidence type="ECO:0000256" key="1">
    <source>
        <dbReference type="SAM" id="Coils"/>
    </source>
</evidence>
<sequence length="568" mass="65709">MFRIRKLYTEPPIIEPVEFTDGVNLILGVKDESSNKTNGVGKSLSIEFLHFALLSNLSKSRVSLIPSDIFPPDTEVCLDFEVDGKNYTLRRSPNNSDEPKLICNGKQTTFSSIADASAYLRKRLFSHSEMQAPSFRAMLGPLMRDERSEFKSIVGCYDTSLRIPDNYTPHLFLFGLDVEVYSSIRAAITEIDELTKDIRKIKDNVKLLRQKDISDARSDLNELESEVEEIERSIDALENVSGYEFVKDDLIRLETNLDELRRKKSLLSQKLARTKIIAEAEKIDAQEIGEFFEQINERLGDLIKKDLEQVYAFKAKIDEFQNQLIHERRNVISEEITNLTREINVIDRQYTEKLKILDQQGNLKSLKQTYAAFKEKADEASQLKAFISRFEDLETQKQKARTRKEADLLQFQSDIQACKETLASFEHSILDIHEYIQGNKKASFEIKPTSKKQVVEIVMRIDDDGSHSVEREKVFIYDIALLLNEHTASRHPGVLVHDNIFDVDQDTLIRSIKFLFEKAEFAKQQQYILTLNSDRLESDIRALIMPAVRAEYTKQKRFLKAHYQEERK</sequence>
<protein>
    <recommendedName>
        <fullName evidence="2">DUF2326 domain-containing protein</fullName>
    </recommendedName>
</protein>
<dbReference type="Pfam" id="PF10088">
    <property type="entry name" value="DUF2326"/>
    <property type="match status" value="1"/>
</dbReference>
<evidence type="ECO:0000313" key="3">
    <source>
        <dbReference type="EMBL" id="APG62021.1"/>
    </source>
</evidence>
<accession>A0A1L3JA68</accession>
<gene>
    <name evidence="3" type="ORF">LPB140_03410</name>
</gene>
<feature type="coiled-coil region" evidence="1">
    <location>
        <begin position="184"/>
        <end position="270"/>
    </location>
</feature>
<keyword evidence="1" id="KW-0175">Coiled coil</keyword>
<dbReference type="InterPro" id="IPR018760">
    <property type="entry name" value="DUF2326"/>
</dbReference>
<dbReference type="KEGG" id="sphl:LPB140_03410"/>
<dbReference type="AlphaFoldDB" id="A0A1L3JA68"/>
<feature type="coiled-coil region" evidence="1">
    <location>
        <begin position="363"/>
        <end position="403"/>
    </location>
</feature>
<reference evidence="3 4" key="1">
    <citation type="submission" date="2016-11" db="EMBL/GenBank/DDBJ databases">
        <title>Sphingorhabdus sp. LPB0140, isolated from marine environment.</title>
        <authorList>
            <person name="Kim E."/>
            <person name="Yi H."/>
        </authorList>
    </citation>
    <scope>NUCLEOTIDE SEQUENCE [LARGE SCALE GENOMIC DNA]</scope>
    <source>
        <strain evidence="3 4">LPB0140</strain>
    </source>
</reference>
<dbReference type="InterPro" id="IPR027417">
    <property type="entry name" value="P-loop_NTPase"/>
</dbReference>
<dbReference type="STRING" id="1913578.LPB140_03410"/>
<dbReference type="EMBL" id="CP018154">
    <property type="protein sequence ID" value="APG62021.1"/>
    <property type="molecule type" value="Genomic_DNA"/>
</dbReference>
<dbReference type="Gene3D" id="3.40.50.300">
    <property type="entry name" value="P-loop containing nucleotide triphosphate hydrolases"/>
    <property type="match status" value="1"/>
</dbReference>
<evidence type="ECO:0000259" key="2">
    <source>
        <dbReference type="Pfam" id="PF10088"/>
    </source>
</evidence>
<keyword evidence="4" id="KW-1185">Reference proteome</keyword>
<dbReference type="OrthoDB" id="7888902at2"/>
<organism evidence="3 4">
    <name type="scientific">Sphingorhabdus lutea</name>
    <dbReference type="NCBI Taxonomy" id="1913578"/>
    <lineage>
        <taxon>Bacteria</taxon>
        <taxon>Pseudomonadati</taxon>
        <taxon>Pseudomonadota</taxon>
        <taxon>Alphaproteobacteria</taxon>
        <taxon>Sphingomonadales</taxon>
        <taxon>Sphingomonadaceae</taxon>
        <taxon>Sphingorhabdus</taxon>
    </lineage>
</organism>
<proteinExistence type="predicted"/>
<dbReference type="Proteomes" id="UP000242561">
    <property type="component" value="Chromosome"/>
</dbReference>
<evidence type="ECO:0000313" key="4">
    <source>
        <dbReference type="Proteomes" id="UP000242561"/>
    </source>
</evidence>
<name>A0A1L3JA68_9SPHN</name>